<dbReference type="RefSeq" id="XP_053025789.1">
    <property type="nucleotide sequence ID" value="XM_053161809.1"/>
</dbReference>
<protein>
    <submittedName>
        <fullName evidence="2">Uncharacterized protein</fullName>
    </submittedName>
</protein>
<sequence length="417" mass="45489">MGYIENNLSFLSDELGIRLDQATILANFKYEACCLFTVLLSVVPANHNHHQFNYPLVPAQARDATQDPKAKRETATMRRTTREAIKADGRTREDGTKWTPQSVDPWRLIPQPFYHTHLVAVRLVRTTTARYNQPGRPYAKQNNGSSHHQTHHVAVRLNAGSVKFHQPGHAYRPHQPRSVSPPSLMPNPSTRRTSNLTRSTRPVPLLFVSCAPHLLVTPQNSTQLVPPTVHITTSRREPPFPNPVCHLCQPASAKDCRLSLDGLQKEDSCLSICFVSGERLAVTAGLNREKTPPDIGLLPPLSFPAIDGFDFSLDLPYRAGPACPAANNLPALPSSPPLPSSLSNIIHPLLALLAPLTSTPAPWPRSSLLPPSLRPVPPPRAIQPTPALLPRVSLSPTLLNAVSVALSAAVHAAPPHP</sequence>
<accession>A0ABY7D048</accession>
<feature type="region of interest" description="Disordered" evidence="1">
    <location>
        <begin position="169"/>
        <end position="196"/>
    </location>
</feature>
<dbReference type="GeneID" id="77802704"/>
<dbReference type="EMBL" id="CP110432">
    <property type="protein sequence ID" value="WAQ90234.1"/>
    <property type="molecule type" value="Genomic_DNA"/>
</dbReference>
<dbReference type="Proteomes" id="UP001164743">
    <property type="component" value="Chromosome 12A"/>
</dbReference>
<organism evidence="2 3">
    <name type="scientific">Puccinia triticina</name>
    <dbReference type="NCBI Taxonomy" id="208348"/>
    <lineage>
        <taxon>Eukaryota</taxon>
        <taxon>Fungi</taxon>
        <taxon>Dikarya</taxon>
        <taxon>Basidiomycota</taxon>
        <taxon>Pucciniomycotina</taxon>
        <taxon>Pucciniomycetes</taxon>
        <taxon>Pucciniales</taxon>
        <taxon>Pucciniaceae</taxon>
        <taxon>Puccinia</taxon>
    </lineage>
</organism>
<name>A0ABY7D048_9BASI</name>
<proteinExistence type="predicted"/>
<evidence type="ECO:0000313" key="2">
    <source>
        <dbReference type="EMBL" id="WAQ90234.1"/>
    </source>
</evidence>
<feature type="region of interest" description="Disordered" evidence="1">
    <location>
        <begin position="61"/>
        <end position="82"/>
    </location>
</feature>
<reference evidence="2" key="1">
    <citation type="submission" date="2022-10" db="EMBL/GenBank/DDBJ databases">
        <title>Puccinia triticina Genome sequencing and assembly.</title>
        <authorList>
            <person name="Li C."/>
        </authorList>
    </citation>
    <scope>NUCLEOTIDE SEQUENCE</scope>
    <source>
        <strain evidence="2">Pt15</strain>
    </source>
</reference>
<evidence type="ECO:0000256" key="1">
    <source>
        <dbReference type="SAM" id="MobiDB-lite"/>
    </source>
</evidence>
<gene>
    <name evidence="2" type="ORF">PtA15_12A221</name>
</gene>
<evidence type="ECO:0000313" key="3">
    <source>
        <dbReference type="Proteomes" id="UP001164743"/>
    </source>
</evidence>
<feature type="compositionally biased region" description="Basic and acidic residues" evidence="1">
    <location>
        <begin position="64"/>
        <end position="82"/>
    </location>
</feature>
<keyword evidence="3" id="KW-1185">Reference proteome</keyword>